<dbReference type="Pfam" id="PF05546">
    <property type="entry name" value="She9_MDM33"/>
    <property type="match status" value="1"/>
</dbReference>
<dbReference type="PANTHER" id="PTHR31961">
    <property type="entry name" value="SENSITIVE TO HIGH EXPRESSION PROTEIN 9, MITOCHONDRIAL"/>
    <property type="match status" value="1"/>
</dbReference>
<evidence type="ECO:0000256" key="10">
    <source>
        <dbReference type="RuleBase" id="RU364128"/>
    </source>
</evidence>
<evidence type="ECO:0000256" key="8">
    <source>
        <dbReference type="ARBA" id="ARBA00023136"/>
    </source>
</evidence>
<feature type="compositionally biased region" description="Polar residues" evidence="12">
    <location>
        <begin position="72"/>
        <end position="81"/>
    </location>
</feature>
<dbReference type="GO" id="GO:0005743">
    <property type="term" value="C:mitochondrial inner membrane"/>
    <property type="evidence" value="ECO:0007669"/>
    <property type="project" value="UniProtKB-SubCell"/>
</dbReference>
<evidence type="ECO:0000256" key="1">
    <source>
        <dbReference type="ARBA" id="ARBA00007472"/>
    </source>
</evidence>
<keyword evidence="5 10" id="KW-1133">Transmembrane helix</keyword>
<comment type="similarity">
    <text evidence="1 10">Belongs to the SHE9 family.</text>
</comment>
<evidence type="ECO:0000256" key="6">
    <source>
        <dbReference type="ARBA" id="ARBA00023054"/>
    </source>
</evidence>
<comment type="subunit">
    <text evidence="10">Homooligomer.</text>
</comment>
<dbReference type="PANTHER" id="PTHR31961:SF3">
    <property type="entry name" value="SENSITIVE TO HIGH EXPRESSION PROTEIN 9, MITOCHONDRIAL"/>
    <property type="match status" value="1"/>
</dbReference>
<keyword evidence="7 10" id="KW-0496">Mitochondrion</keyword>
<comment type="caution">
    <text evidence="13">The sequence shown here is derived from an EMBL/GenBank/DDBJ whole genome shotgun (WGS) entry which is preliminary data.</text>
</comment>
<keyword evidence="6 11" id="KW-0175">Coiled coil</keyword>
<evidence type="ECO:0000256" key="7">
    <source>
        <dbReference type="ARBA" id="ARBA00023128"/>
    </source>
</evidence>
<dbReference type="EMBL" id="JAPDFR010000001">
    <property type="protein sequence ID" value="KAK0391358.1"/>
    <property type="molecule type" value="Genomic_DNA"/>
</dbReference>
<dbReference type="InterPro" id="IPR008839">
    <property type="entry name" value="MDM33_fungi"/>
</dbReference>
<keyword evidence="14" id="KW-1185">Reference proteome</keyword>
<evidence type="ECO:0000313" key="14">
    <source>
        <dbReference type="Proteomes" id="UP001175261"/>
    </source>
</evidence>
<gene>
    <name evidence="13" type="ORF">NLU13_0859</name>
</gene>
<evidence type="ECO:0000256" key="2">
    <source>
        <dbReference type="ARBA" id="ARBA00022692"/>
    </source>
</evidence>
<feature type="transmembrane region" description="Helical" evidence="10">
    <location>
        <begin position="367"/>
        <end position="390"/>
    </location>
</feature>
<reference evidence="13" key="1">
    <citation type="submission" date="2022-10" db="EMBL/GenBank/DDBJ databases">
        <title>Determination and structural analysis of whole genome sequence of Sarocladium strictum F4-1.</title>
        <authorList>
            <person name="Hu L."/>
            <person name="Jiang Y."/>
        </authorList>
    </citation>
    <scope>NUCLEOTIDE SEQUENCE</scope>
    <source>
        <strain evidence="13">F4-1</strain>
    </source>
</reference>
<feature type="transmembrane region" description="Helical" evidence="10">
    <location>
        <begin position="249"/>
        <end position="269"/>
    </location>
</feature>
<evidence type="ECO:0000256" key="12">
    <source>
        <dbReference type="SAM" id="MobiDB-lite"/>
    </source>
</evidence>
<dbReference type="GO" id="GO:0007007">
    <property type="term" value="P:inner mitochondrial membrane organization"/>
    <property type="evidence" value="ECO:0007669"/>
    <property type="project" value="TreeGrafter"/>
</dbReference>
<keyword evidence="4 10" id="KW-0809">Transit peptide</keyword>
<sequence length="392" mass="43910">MRAFVRPAARLAWNSPRTSVLGLPVPAQRSWQASQRNQTCLQCRMSSLSTFQFRLYSSDIKAKDSKDVSASPKETASTSLPQDAESELPSSHENRRSDIQQRFSHIMDTLQTRALNASQTLNDVTGYSSIEAIKAENDKLEANLAQAHERLRAARAAYKSSNAKRAATQREVTTLLARKDGWTPTDLERFTELYRTDHVLEGEVVAAQEALTEAEAEEQSLGQKLNAGILKRYHEEQIWSDRIRRASTWGTWGLMGMNVLLFLVLQFVAEPWKRKRLVRGVVEEEKQVLEEVRAELESVKVVLLKREELAIPTHIPVEAGQRSSPVDEEVPVTTVTWRELLSDPSRWRTLALDLGSERKVELTMRDASILALEGVVAGAAVAGTVTLLLVRG</sequence>
<feature type="coiled-coil region" evidence="11">
    <location>
        <begin position="130"/>
        <end position="164"/>
    </location>
</feature>
<name>A0AA39GPV1_SARSR</name>
<keyword evidence="3 10" id="KW-0999">Mitochondrion inner membrane</keyword>
<keyword evidence="8 10" id="KW-0472">Membrane</keyword>
<evidence type="ECO:0000256" key="11">
    <source>
        <dbReference type="SAM" id="Coils"/>
    </source>
</evidence>
<organism evidence="13 14">
    <name type="scientific">Sarocladium strictum</name>
    <name type="common">Black bundle disease fungus</name>
    <name type="synonym">Acremonium strictum</name>
    <dbReference type="NCBI Taxonomy" id="5046"/>
    <lineage>
        <taxon>Eukaryota</taxon>
        <taxon>Fungi</taxon>
        <taxon>Dikarya</taxon>
        <taxon>Ascomycota</taxon>
        <taxon>Pezizomycotina</taxon>
        <taxon>Sordariomycetes</taxon>
        <taxon>Hypocreomycetidae</taxon>
        <taxon>Hypocreales</taxon>
        <taxon>Sarocladiaceae</taxon>
        <taxon>Sarocladium</taxon>
    </lineage>
</organism>
<evidence type="ECO:0000313" key="13">
    <source>
        <dbReference type="EMBL" id="KAK0391358.1"/>
    </source>
</evidence>
<proteinExistence type="inferred from homology"/>
<accession>A0AA39GPV1</accession>
<feature type="region of interest" description="Disordered" evidence="12">
    <location>
        <begin position="64"/>
        <end position="95"/>
    </location>
</feature>
<comment type="function">
    <text evidence="9">Required for the maintenance of the structure of the mitochondrial inner membrane. Involved in mitochondrial morphology. Causes growth arrest when highly overexpressed.</text>
</comment>
<evidence type="ECO:0000256" key="5">
    <source>
        <dbReference type="ARBA" id="ARBA00022989"/>
    </source>
</evidence>
<dbReference type="AlphaFoldDB" id="A0AA39GPV1"/>
<dbReference type="Proteomes" id="UP001175261">
    <property type="component" value="Unassembled WGS sequence"/>
</dbReference>
<evidence type="ECO:0000256" key="3">
    <source>
        <dbReference type="ARBA" id="ARBA00022792"/>
    </source>
</evidence>
<protein>
    <recommendedName>
        <fullName evidence="10">Sensitive to high expression protein 9, mitochondrial</fullName>
    </recommendedName>
</protein>
<comment type="subcellular location">
    <subcellularLocation>
        <location evidence="10">Mitochondrion inner membrane</location>
        <topology evidence="10">Multi-pass membrane protein</topology>
    </subcellularLocation>
</comment>
<evidence type="ECO:0000256" key="4">
    <source>
        <dbReference type="ARBA" id="ARBA00022946"/>
    </source>
</evidence>
<evidence type="ECO:0000256" key="9">
    <source>
        <dbReference type="ARBA" id="ARBA00024807"/>
    </source>
</evidence>
<keyword evidence="2 10" id="KW-0812">Transmembrane</keyword>